<dbReference type="EMBL" id="RAPF01000010">
    <property type="protein sequence ID" value="RKF18308.1"/>
    <property type="molecule type" value="Genomic_DNA"/>
</dbReference>
<name>A0A420EC96_9SPHN</name>
<feature type="signal peptide" evidence="1">
    <location>
        <begin position="1"/>
        <end position="33"/>
    </location>
</feature>
<evidence type="ECO:0000256" key="1">
    <source>
        <dbReference type="SAM" id="SignalP"/>
    </source>
</evidence>
<evidence type="ECO:0000313" key="3">
    <source>
        <dbReference type="Proteomes" id="UP000284395"/>
    </source>
</evidence>
<feature type="chain" id="PRO_5019299202" description="Porin" evidence="1">
    <location>
        <begin position="34"/>
        <end position="256"/>
    </location>
</feature>
<keyword evidence="1" id="KW-0732">Signal</keyword>
<organism evidence="2 3">
    <name type="scientific">Altericroceibacterium spongiae</name>
    <dbReference type="NCBI Taxonomy" id="2320269"/>
    <lineage>
        <taxon>Bacteria</taxon>
        <taxon>Pseudomonadati</taxon>
        <taxon>Pseudomonadota</taxon>
        <taxon>Alphaproteobacteria</taxon>
        <taxon>Sphingomonadales</taxon>
        <taxon>Erythrobacteraceae</taxon>
        <taxon>Altericroceibacterium</taxon>
    </lineage>
</organism>
<keyword evidence="3" id="KW-1185">Reference proteome</keyword>
<dbReference type="InterPro" id="IPR023614">
    <property type="entry name" value="Porin_dom_sf"/>
</dbReference>
<comment type="caution">
    <text evidence="2">The sequence shown here is derived from an EMBL/GenBank/DDBJ whole genome shotgun (WGS) entry which is preliminary data.</text>
</comment>
<reference evidence="2 3" key="1">
    <citation type="submission" date="2018-09" db="EMBL/GenBank/DDBJ databases">
        <title>Altererythrobacter spongiae sp. nov., isolated from a marine sponge.</title>
        <authorList>
            <person name="Zhuang L."/>
            <person name="Luo L."/>
        </authorList>
    </citation>
    <scope>NUCLEOTIDE SEQUENCE [LARGE SCALE GENOMIC DNA]</scope>
    <source>
        <strain evidence="2 3">HN-Y73</strain>
    </source>
</reference>
<gene>
    <name evidence="2" type="ORF">D6851_15180</name>
</gene>
<proteinExistence type="predicted"/>
<dbReference type="Gene3D" id="2.40.160.10">
    <property type="entry name" value="Porin"/>
    <property type="match status" value="1"/>
</dbReference>
<accession>A0A420EC96</accession>
<dbReference type="InterPro" id="IPR010239">
    <property type="entry name" value="CHP02001"/>
</dbReference>
<dbReference type="Proteomes" id="UP000284395">
    <property type="component" value="Unassembled WGS sequence"/>
</dbReference>
<dbReference type="AlphaFoldDB" id="A0A420EC96"/>
<protein>
    <recommendedName>
        <fullName evidence="4">Porin</fullName>
    </recommendedName>
</protein>
<sequence>MFAIARPVRHLRPLGGFVALLGSLMALPCAAQAQVDPGLWVDLVSDQRNRGLSWSDGEAAAQAYVYLPIKGEFSTSAQVTSLRGSTRHGGADAGIDLVGTYADQKDLFRWHGSVVGHIFAGGQGDLDYIEFQTGAGTTLGPVDVDVLVSYAPEQDAIGGSNFYRQIEASAGIWGTPVVLKAHFGRSSGHVEDRLKAERLRPGGAYNDWGLEAEYALKAVTFTVAYTDTDIDKDAIRFPALAEDHGAAIVAGAHFAF</sequence>
<dbReference type="OrthoDB" id="7503770at2"/>
<evidence type="ECO:0000313" key="2">
    <source>
        <dbReference type="EMBL" id="RKF18308.1"/>
    </source>
</evidence>
<evidence type="ECO:0008006" key="4">
    <source>
        <dbReference type="Google" id="ProtNLM"/>
    </source>
</evidence>
<dbReference type="Pfam" id="PF09694">
    <property type="entry name" value="Gcw_chp"/>
    <property type="match status" value="1"/>
</dbReference>